<evidence type="ECO:0000313" key="8">
    <source>
        <dbReference type="Proteomes" id="UP000004509"/>
    </source>
</evidence>
<comment type="function">
    <text evidence="2">Converts N-acetylmannosamine-6-phosphate (ManNAc-6-P) to N-acetylglucosamine-6-phosphate (GlcNAc-6-P).</text>
</comment>
<keyword evidence="5" id="KW-0413">Isomerase</keyword>
<reference evidence="7 8" key="1">
    <citation type="submission" date="2009-07" db="EMBL/GenBank/DDBJ databases">
        <authorList>
            <person name="Madupu R."/>
            <person name="Sebastian Y."/>
            <person name="Durkin A.S."/>
            <person name="Torralba M."/>
            <person name="Methe B."/>
            <person name="Sutton G.G."/>
            <person name="Strausberg R.L."/>
            <person name="Nelson K.E."/>
        </authorList>
    </citation>
    <scope>NUCLEOTIDE SEQUENCE [LARGE SCALE GENOMIC DNA]</scope>
    <source>
        <strain evidence="7 8">ATCC 35580</strain>
    </source>
</reference>
<evidence type="ECO:0000313" key="7">
    <source>
        <dbReference type="EMBL" id="EEV20943.1"/>
    </source>
</evidence>
<protein>
    <recommendedName>
        <fullName evidence="4">N-acylglucosamine-6-phosphate 2-epimerase</fullName>
        <ecNumber evidence="4">5.1.3.9</ecNumber>
    </recommendedName>
</protein>
<dbReference type="GO" id="GO:0006053">
    <property type="term" value="P:N-acetylmannosamine catabolic process"/>
    <property type="evidence" value="ECO:0007669"/>
    <property type="project" value="TreeGrafter"/>
</dbReference>
<evidence type="ECO:0000256" key="5">
    <source>
        <dbReference type="ARBA" id="ARBA00023235"/>
    </source>
</evidence>
<dbReference type="Proteomes" id="UP000004509">
    <property type="component" value="Unassembled WGS sequence"/>
</dbReference>
<evidence type="ECO:0000256" key="2">
    <source>
        <dbReference type="ARBA" id="ARBA00002147"/>
    </source>
</evidence>
<name>C8PNQ5_9SPIR</name>
<comment type="caution">
    <text evidence="7">The sequence shown here is derived from an EMBL/GenBank/DDBJ whole genome shotgun (WGS) entry which is preliminary data.</text>
</comment>
<dbReference type="eggNOG" id="COG3010">
    <property type="taxonomic scope" value="Bacteria"/>
</dbReference>
<sequence>MTKEEFISCVKGGLIVSCQALPGEPLYRPEGGIMPLMAKAAEEAGAKGIRCNGVKDITGIKKRLNFPSSE</sequence>
<organism evidence="7 8">
    <name type="scientific">Treponema vincentii ATCC 35580</name>
    <dbReference type="NCBI Taxonomy" id="596324"/>
    <lineage>
        <taxon>Bacteria</taxon>
        <taxon>Pseudomonadati</taxon>
        <taxon>Spirochaetota</taxon>
        <taxon>Spirochaetia</taxon>
        <taxon>Spirochaetales</taxon>
        <taxon>Treponemataceae</taxon>
        <taxon>Treponema</taxon>
    </lineage>
</organism>
<evidence type="ECO:0000256" key="4">
    <source>
        <dbReference type="ARBA" id="ARBA00013180"/>
    </source>
</evidence>
<dbReference type="STRING" id="596324.TREVI0001_0938"/>
<dbReference type="GO" id="GO:0005829">
    <property type="term" value="C:cytosol"/>
    <property type="evidence" value="ECO:0007669"/>
    <property type="project" value="TreeGrafter"/>
</dbReference>
<dbReference type="InterPro" id="IPR011060">
    <property type="entry name" value="RibuloseP-bd_barrel"/>
</dbReference>
<gene>
    <name evidence="7" type="ORF">TREVI0001_0938</name>
</gene>
<dbReference type="SUPFAM" id="SSF51366">
    <property type="entry name" value="Ribulose-phoshate binding barrel"/>
    <property type="match status" value="1"/>
</dbReference>
<evidence type="ECO:0000256" key="6">
    <source>
        <dbReference type="ARBA" id="ARBA00023277"/>
    </source>
</evidence>
<dbReference type="AlphaFoldDB" id="C8PNQ5"/>
<dbReference type="Pfam" id="PF04131">
    <property type="entry name" value="NanE"/>
    <property type="match status" value="1"/>
</dbReference>
<accession>C8PNQ5</accession>
<dbReference type="EMBL" id="ACYH01000018">
    <property type="protein sequence ID" value="EEV20943.1"/>
    <property type="molecule type" value="Genomic_DNA"/>
</dbReference>
<dbReference type="InterPro" id="IPR013785">
    <property type="entry name" value="Aldolase_TIM"/>
</dbReference>
<dbReference type="Gene3D" id="3.20.20.70">
    <property type="entry name" value="Aldolase class I"/>
    <property type="match status" value="1"/>
</dbReference>
<proteinExistence type="predicted"/>
<comment type="catalytic activity">
    <reaction evidence="1">
        <text>an N-acyl-D-glucosamine 6-phosphate = an N-acyl-D-mannosamine 6-phosphate</text>
        <dbReference type="Rhea" id="RHEA:23932"/>
        <dbReference type="ChEBI" id="CHEBI:57599"/>
        <dbReference type="ChEBI" id="CHEBI:57666"/>
        <dbReference type="EC" id="5.1.3.9"/>
    </reaction>
</comment>
<evidence type="ECO:0000256" key="1">
    <source>
        <dbReference type="ARBA" id="ARBA00000056"/>
    </source>
</evidence>
<dbReference type="InterPro" id="IPR007260">
    <property type="entry name" value="NanE"/>
</dbReference>
<keyword evidence="6" id="KW-0119">Carbohydrate metabolism</keyword>
<dbReference type="PANTHER" id="PTHR36204">
    <property type="entry name" value="N-ACETYLMANNOSAMINE-6-PHOSPHATE 2-EPIMERASE-RELATED"/>
    <property type="match status" value="1"/>
</dbReference>
<comment type="pathway">
    <text evidence="3">Amino-sugar metabolism; N-acetylneuraminate degradation; D-fructose 6-phosphate from N-acetylneuraminate: step 3/5.</text>
</comment>
<evidence type="ECO:0000256" key="3">
    <source>
        <dbReference type="ARBA" id="ARBA00005081"/>
    </source>
</evidence>
<dbReference type="GO" id="GO:0019262">
    <property type="term" value="P:N-acetylneuraminate catabolic process"/>
    <property type="evidence" value="ECO:0007669"/>
    <property type="project" value="UniProtKB-UniPathway"/>
</dbReference>
<dbReference type="GO" id="GO:0047465">
    <property type="term" value="F:N-acylglucosamine-6-phosphate 2-epimerase activity"/>
    <property type="evidence" value="ECO:0007669"/>
    <property type="project" value="UniProtKB-EC"/>
</dbReference>
<dbReference type="UniPathway" id="UPA00629">
    <property type="reaction ID" value="UER00682"/>
</dbReference>
<dbReference type="PANTHER" id="PTHR36204:SF1">
    <property type="entry name" value="N-ACETYLMANNOSAMINE-6-PHOSPHATE 2-EPIMERASE-RELATED"/>
    <property type="match status" value="1"/>
</dbReference>
<dbReference type="EC" id="5.1.3.9" evidence="4"/>